<evidence type="ECO:0000313" key="3">
    <source>
        <dbReference type="Proteomes" id="UP000594961"/>
    </source>
</evidence>
<accession>A0A7M1R170</accession>
<dbReference type="RefSeq" id="WP_197553634.1">
    <property type="nucleotide sequence ID" value="NZ_CP063212.1"/>
</dbReference>
<dbReference type="AlphaFoldDB" id="A0A7M1R170"/>
<organism evidence="2 3">
    <name type="scientific">Trueperella pecoris</name>
    <dbReference type="NCBI Taxonomy" id="2733571"/>
    <lineage>
        <taxon>Bacteria</taxon>
        <taxon>Bacillati</taxon>
        <taxon>Actinomycetota</taxon>
        <taxon>Actinomycetes</taxon>
        <taxon>Actinomycetales</taxon>
        <taxon>Actinomycetaceae</taxon>
        <taxon>Trueperella</taxon>
    </lineage>
</organism>
<dbReference type="InterPro" id="IPR036388">
    <property type="entry name" value="WH-like_DNA-bd_sf"/>
</dbReference>
<gene>
    <name evidence="2" type="ORF">INS90_00840</name>
</gene>
<name>A0A7M1R170_9ACTO</name>
<proteinExistence type="inferred from homology"/>
<evidence type="ECO:0000313" key="2">
    <source>
        <dbReference type="EMBL" id="QOR47893.1"/>
    </source>
</evidence>
<protein>
    <submittedName>
        <fullName evidence="2">ROK family transcriptional regulator</fullName>
    </submittedName>
</protein>
<dbReference type="PANTHER" id="PTHR18964">
    <property type="entry name" value="ROK (REPRESSOR, ORF, KINASE) FAMILY"/>
    <property type="match status" value="1"/>
</dbReference>
<dbReference type="Pfam" id="PF00480">
    <property type="entry name" value="ROK"/>
    <property type="match status" value="1"/>
</dbReference>
<dbReference type="InterPro" id="IPR043129">
    <property type="entry name" value="ATPase_NBD"/>
</dbReference>
<dbReference type="Gene3D" id="3.30.420.40">
    <property type="match status" value="4"/>
</dbReference>
<dbReference type="InterPro" id="IPR000600">
    <property type="entry name" value="ROK"/>
</dbReference>
<dbReference type="Proteomes" id="UP000594961">
    <property type="component" value="Chromosome"/>
</dbReference>
<sequence>MSTDRRQTTGAPRRVQRRVNLLNTFTELIDGPLSISSVAEQIGVSRRAAESIVADLAELGWLTQVSPDNSFGRPAVRWAVNPRTVNVLGLDIGAHHCTAMVVNLRGELLGEVTHELAADMPATDRIEAATHAGNQATLDARLTRKDLTLCAVASPGVINDGAVKYFGGTGMPGWQGTNIAAEISARIGCTTIVAGDCALGALGESWLGAAQGHEDVLYVLSGERTGAAAIIDGRIHSGHLGGAGLIGELEAIQWKDIEAETFIRNNYAVHPGSRSKVFDQARSGEAPAIAAAAGFADALSLGSAAMVLALGPSHVVIGGKYSAFSDVFLERFIDNLMRWCPIMPEVSTSALGPRAIGLGAVRLGIDYLDEALKDIARSSEVFPSVEGFNEKFRATRP</sequence>
<dbReference type="PANTHER" id="PTHR18964:SF149">
    <property type="entry name" value="BIFUNCTIONAL UDP-N-ACETYLGLUCOSAMINE 2-EPIMERASE_N-ACETYLMANNOSAMINE KINASE"/>
    <property type="match status" value="1"/>
</dbReference>
<dbReference type="CDD" id="cd23763">
    <property type="entry name" value="ASKHA_ATPase_ROK"/>
    <property type="match status" value="1"/>
</dbReference>
<evidence type="ECO:0000256" key="1">
    <source>
        <dbReference type="ARBA" id="ARBA00006479"/>
    </source>
</evidence>
<dbReference type="EMBL" id="CP063212">
    <property type="protein sequence ID" value="QOR47893.1"/>
    <property type="molecule type" value="Genomic_DNA"/>
</dbReference>
<dbReference type="Gene3D" id="1.10.10.10">
    <property type="entry name" value="Winged helix-like DNA-binding domain superfamily/Winged helix DNA-binding domain"/>
    <property type="match status" value="1"/>
</dbReference>
<dbReference type="SUPFAM" id="SSF53067">
    <property type="entry name" value="Actin-like ATPase domain"/>
    <property type="match status" value="1"/>
</dbReference>
<reference evidence="2 3" key="1">
    <citation type="submission" date="2020-10" db="EMBL/GenBank/DDBJ databases">
        <title>Trueperella pecoris sp. nov. isolated from bovine and porcine specimens.</title>
        <authorList>
            <person name="Schoenecker L."/>
            <person name="Schnydrig P."/>
            <person name="Brodard I."/>
            <person name="Thomann A."/>
            <person name="Hemphill A."/>
            <person name="Rodriguez-Campos S."/>
            <person name="Perreten V."/>
            <person name="Jores J."/>
            <person name="Kittl S."/>
        </authorList>
    </citation>
    <scope>NUCLEOTIDE SEQUENCE [LARGE SCALE GENOMIC DNA]</scope>
    <source>
        <strain evidence="2 3">19OD0592</strain>
    </source>
</reference>
<comment type="similarity">
    <text evidence="1">Belongs to the ROK (NagC/XylR) family.</text>
</comment>